<evidence type="ECO:0000313" key="1">
    <source>
        <dbReference type="EMBL" id="CAF2136303.1"/>
    </source>
</evidence>
<name>A0A816WH80_9BILA</name>
<gene>
    <name evidence="2" type="ORF">UXM345_LOCUS26573</name>
    <name evidence="1" type="ORF">XDN619_LOCUS25889</name>
</gene>
<organism evidence="1 3">
    <name type="scientific">Rotaria magnacalcarata</name>
    <dbReference type="NCBI Taxonomy" id="392030"/>
    <lineage>
        <taxon>Eukaryota</taxon>
        <taxon>Metazoa</taxon>
        <taxon>Spiralia</taxon>
        <taxon>Gnathifera</taxon>
        <taxon>Rotifera</taxon>
        <taxon>Eurotatoria</taxon>
        <taxon>Bdelloidea</taxon>
        <taxon>Philodinida</taxon>
        <taxon>Philodinidae</taxon>
        <taxon>Rotaria</taxon>
    </lineage>
</organism>
<sequence>MEQNIIVTNHVHATNPEEIISMEFKSNISSGATSSHYPSRRIIHQAFLNVNKKDGSAALNYPSAQRTIERQRKKKDLLLPQPTSFNDILIPDELKVTNGVDRFVLYDNEDPDHRMITLSSDDDLDCLSTSENWHGGGTFKSRFTMIISF</sequence>
<dbReference type="AlphaFoldDB" id="A0A816WH80"/>
<proteinExistence type="predicted"/>
<protein>
    <submittedName>
        <fullName evidence="1">Uncharacterized protein</fullName>
    </submittedName>
</protein>
<dbReference type="EMBL" id="CAJNRG010011965">
    <property type="protein sequence ID" value="CAF2136303.1"/>
    <property type="molecule type" value="Genomic_DNA"/>
</dbReference>
<dbReference type="Proteomes" id="UP000663887">
    <property type="component" value="Unassembled WGS sequence"/>
</dbReference>
<dbReference type="EMBL" id="CAJOBF010005462">
    <property type="protein sequence ID" value="CAF4176162.1"/>
    <property type="molecule type" value="Genomic_DNA"/>
</dbReference>
<reference evidence="1" key="1">
    <citation type="submission" date="2021-02" db="EMBL/GenBank/DDBJ databases">
        <authorList>
            <person name="Nowell W R."/>
        </authorList>
    </citation>
    <scope>NUCLEOTIDE SEQUENCE</scope>
</reference>
<accession>A0A816WH80</accession>
<dbReference type="Proteomes" id="UP000663842">
    <property type="component" value="Unassembled WGS sequence"/>
</dbReference>
<evidence type="ECO:0000313" key="2">
    <source>
        <dbReference type="EMBL" id="CAF4176162.1"/>
    </source>
</evidence>
<comment type="caution">
    <text evidence="1">The sequence shown here is derived from an EMBL/GenBank/DDBJ whole genome shotgun (WGS) entry which is preliminary data.</text>
</comment>
<evidence type="ECO:0000313" key="3">
    <source>
        <dbReference type="Proteomes" id="UP000663887"/>
    </source>
</evidence>